<evidence type="ECO:0008006" key="4">
    <source>
        <dbReference type="Google" id="ProtNLM"/>
    </source>
</evidence>
<dbReference type="Proteomes" id="UP000011014">
    <property type="component" value="Unassembled WGS sequence"/>
</dbReference>
<organism evidence="3">
    <name type="scientific">Oikopleura dioica</name>
    <name type="common">Tunicate</name>
    <dbReference type="NCBI Taxonomy" id="34765"/>
    <lineage>
        <taxon>Eukaryota</taxon>
        <taxon>Metazoa</taxon>
        <taxon>Chordata</taxon>
        <taxon>Tunicata</taxon>
        <taxon>Appendicularia</taxon>
        <taxon>Copelata</taxon>
        <taxon>Oikopleuridae</taxon>
        <taxon>Oikopleura</taxon>
    </lineage>
</organism>
<dbReference type="AlphaFoldDB" id="E4YIV1"/>
<protein>
    <recommendedName>
        <fullName evidence="4">DUF1214 domain-containing protein</fullName>
    </recommendedName>
</protein>
<evidence type="ECO:0000259" key="1">
    <source>
        <dbReference type="Pfam" id="PF06742"/>
    </source>
</evidence>
<dbReference type="InterPro" id="IPR037049">
    <property type="entry name" value="DUF1214_C_sf"/>
</dbReference>
<feature type="domain" description="DUF1214" evidence="1">
    <location>
        <begin position="240"/>
        <end position="325"/>
    </location>
</feature>
<dbReference type="Gene3D" id="2.60.120.600">
    <property type="entry name" value="Domain of unknown function DUF1214, C-terminal domain"/>
    <property type="match status" value="1"/>
</dbReference>
<proteinExistence type="predicted"/>
<evidence type="ECO:0000313" key="3">
    <source>
        <dbReference type="EMBL" id="CBY35412.1"/>
    </source>
</evidence>
<dbReference type="Pfam" id="PF06742">
    <property type="entry name" value="DUF1214"/>
    <property type="match status" value="1"/>
</dbReference>
<name>E4YIV1_OIKDI</name>
<feature type="domain" description="DUF1254" evidence="2">
    <location>
        <begin position="56"/>
        <end position="112"/>
    </location>
</feature>
<dbReference type="SUPFAM" id="SSF160935">
    <property type="entry name" value="VPA0735-like"/>
    <property type="match status" value="1"/>
</dbReference>
<evidence type="ECO:0000259" key="2">
    <source>
        <dbReference type="Pfam" id="PF06863"/>
    </source>
</evidence>
<gene>
    <name evidence="3" type="ORF">GSOID_T00027223001</name>
</gene>
<dbReference type="Pfam" id="PF06863">
    <property type="entry name" value="DUF1254"/>
    <property type="match status" value="1"/>
</dbReference>
<dbReference type="InterPro" id="IPR010621">
    <property type="entry name" value="DUF1214"/>
</dbReference>
<dbReference type="EMBL" id="FN654625">
    <property type="protein sequence ID" value="CBY35412.1"/>
    <property type="molecule type" value="Genomic_DNA"/>
</dbReference>
<dbReference type="InterPro" id="IPR010679">
    <property type="entry name" value="DUF1254"/>
</dbReference>
<accession>E4YIV1</accession>
<dbReference type="PANTHER" id="PTHR36509">
    <property type="entry name" value="BLL3101 PROTEIN"/>
    <property type="match status" value="1"/>
</dbReference>
<sequence>MKLFSVLASTFAASETCSKKSTCNETKKLVPVEAINFARVQSHTNMKKWGGLFGLNRFHHMRKVSGPEDPLQKPNADTLYSIGVIDLSAGPVELSIPDVGDKYLSLTCYDENMYITAYETAPAQFKLRKTENMTRYQVCALRLAVDNQEEIPELHKMQDKGQIISPLDSYPPVDLPEYEPESYKSVYSHLMELAYYMDDLGVGLGFKGENINDVSRILAAAAGWGGLGTSMVKYENGKVSSNDGKTEYMLKVIGEVPTDCFWSVTTYTEDRLSYGINNVNSNNVKRDEDGNVIIVFSNDHNDDSLNYLNIEEEWSYIVRIYEPKQAVQDGTWKFPEAVLYQ</sequence>
<dbReference type="PANTHER" id="PTHR36509:SF2">
    <property type="entry name" value="BLL3101 PROTEIN"/>
    <property type="match status" value="1"/>
</dbReference>
<dbReference type="Gene3D" id="2.60.40.1610">
    <property type="entry name" value="Domain of unknown function DUF1254"/>
    <property type="match status" value="1"/>
</dbReference>
<dbReference type="InterPro" id="IPR037050">
    <property type="entry name" value="DUF1254_sf"/>
</dbReference>
<reference evidence="3" key="1">
    <citation type="journal article" date="2010" name="Science">
        <title>Plasticity of animal genome architecture unmasked by rapid evolution of a pelagic tunicate.</title>
        <authorList>
            <person name="Denoeud F."/>
            <person name="Henriet S."/>
            <person name="Mungpakdee S."/>
            <person name="Aury J.M."/>
            <person name="Da Silva C."/>
            <person name="Brinkmann H."/>
            <person name="Mikhaleva J."/>
            <person name="Olsen L.C."/>
            <person name="Jubin C."/>
            <person name="Canestro C."/>
            <person name="Bouquet J.M."/>
            <person name="Danks G."/>
            <person name="Poulain J."/>
            <person name="Campsteijn C."/>
            <person name="Adamski M."/>
            <person name="Cross I."/>
            <person name="Yadetie F."/>
            <person name="Muffato M."/>
            <person name="Louis A."/>
            <person name="Butcher S."/>
            <person name="Tsagkogeorga G."/>
            <person name="Konrad A."/>
            <person name="Singh S."/>
            <person name="Jensen M.F."/>
            <person name="Cong E.H."/>
            <person name="Eikeseth-Otteraa H."/>
            <person name="Noel B."/>
            <person name="Anthouard V."/>
            <person name="Porcel B.M."/>
            <person name="Kachouri-Lafond R."/>
            <person name="Nishino A."/>
            <person name="Ugolini M."/>
            <person name="Chourrout P."/>
            <person name="Nishida H."/>
            <person name="Aasland R."/>
            <person name="Huzurbazar S."/>
            <person name="Westhof E."/>
            <person name="Delsuc F."/>
            <person name="Lehrach H."/>
            <person name="Reinhardt R."/>
            <person name="Weissenbach J."/>
            <person name="Roy S.W."/>
            <person name="Artiguenave F."/>
            <person name="Postlethwait J.H."/>
            <person name="Manak J.R."/>
            <person name="Thompson E.M."/>
            <person name="Jaillon O."/>
            <person name="Du Pasquier L."/>
            <person name="Boudinot P."/>
            <person name="Liberles D.A."/>
            <person name="Volff J.N."/>
            <person name="Philippe H."/>
            <person name="Lenhard B."/>
            <person name="Roest Crollius H."/>
            <person name="Wincker P."/>
            <person name="Chourrout D."/>
        </authorList>
    </citation>
    <scope>NUCLEOTIDE SEQUENCE [LARGE SCALE GENOMIC DNA]</scope>
</reference>